<evidence type="ECO:0000259" key="1">
    <source>
        <dbReference type="Pfam" id="PF05076"/>
    </source>
</evidence>
<accession>A0ABU0S5I0</accession>
<dbReference type="Pfam" id="PF05076">
    <property type="entry name" value="SUFU"/>
    <property type="match status" value="1"/>
</dbReference>
<dbReference type="EMBL" id="JAUSZT010000002">
    <property type="protein sequence ID" value="MDQ0996005.1"/>
    <property type="molecule type" value="Genomic_DNA"/>
</dbReference>
<proteinExistence type="predicted"/>
<comment type="caution">
    <text evidence="2">The sequence shown here is derived from an EMBL/GenBank/DDBJ whole genome shotgun (WGS) entry which is preliminary data.</text>
</comment>
<protein>
    <recommendedName>
        <fullName evidence="1">Suppressor of fused-like domain-containing protein</fullName>
    </recommendedName>
</protein>
<dbReference type="RefSeq" id="WP_307277992.1">
    <property type="nucleotide sequence ID" value="NZ_JAUSZT010000002.1"/>
</dbReference>
<evidence type="ECO:0000313" key="2">
    <source>
        <dbReference type="EMBL" id="MDQ0996005.1"/>
    </source>
</evidence>
<organism evidence="2 3">
    <name type="scientific">Phyllobacterium ifriqiyense</name>
    <dbReference type="NCBI Taxonomy" id="314238"/>
    <lineage>
        <taxon>Bacteria</taxon>
        <taxon>Pseudomonadati</taxon>
        <taxon>Pseudomonadota</taxon>
        <taxon>Alphaproteobacteria</taxon>
        <taxon>Hyphomicrobiales</taxon>
        <taxon>Phyllobacteriaceae</taxon>
        <taxon>Phyllobacterium</taxon>
    </lineage>
</organism>
<dbReference type="Proteomes" id="UP001237780">
    <property type="component" value="Unassembled WGS sequence"/>
</dbReference>
<evidence type="ECO:0000313" key="3">
    <source>
        <dbReference type="Proteomes" id="UP001237780"/>
    </source>
</evidence>
<name>A0ABU0S5I0_9HYPH</name>
<feature type="domain" description="Suppressor of fused-like" evidence="1">
    <location>
        <begin position="49"/>
        <end position="190"/>
    </location>
</feature>
<keyword evidence="3" id="KW-1185">Reference proteome</keyword>
<reference evidence="2 3" key="1">
    <citation type="submission" date="2023-07" db="EMBL/GenBank/DDBJ databases">
        <title>Comparative genomics of wheat-associated soil bacteria to identify genetic determinants of phenazine resistance.</title>
        <authorList>
            <person name="Mouncey N."/>
        </authorList>
    </citation>
    <scope>NUCLEOTIDE SEQUENCE [LARGE SCALE GENOMIC DNA]</scope>
    <source>
        <strain evidence="2 3">W4I11</strain>
    </source>
</reference>
<dbReference type="InterPro" id="IPR020941">
    <property type="entry name" value="SUFU-like_domain"/>
</dbReference>
<sequence length="194" mass="21924">MFKSRGQTGELDDLADRIAGHYDKVWDRSGMRCTFEKGPIDDLGSTFQIRKYPPTADRNMWTFVTCGMSRAYDATPVGLHIFSPVDSPEIVELLVVTVHFHRTSEPLDLWHTVNFGRPWLQGSTCSHGLVSLPYLDGPALENLPFQNKSIKFYWLIPISNAEVQYTVELGIDALKTAFDVAGVNYFDVMRTSVM</sequence>
<gene>
    <name evidence="2" type="ORF">QFZ34_001182</name>
</gene>